<evidence type="ECO:0000256" key="2">
    <source>
        <dbReference type="ARBA" id="ARBA00023277"/>
    </source>
</evidence>
<accession>A0A644YYW8</accession>
<dbReference type="EMBL" id="VSSQ01006775">
    <property type="protein sequence ID" value="MPM33825.1"/>
    <property type="molecule type" value="Genomic_DNA"/>
</dbReference>
<protein>
    <recommendedName>
        <fullName evidence="3">C-glycoside deglycosidase beta subunit domain-containing protein</fullName>
    </recommendedName>
</protein>
<proteinExistence type="predicted"/>
<keyword evidence="1" id="KW-0456">Lyase</keyword>
<name>A0A644YYW8_9ZZZZ</name>
<gene>
    <name evidence="4" type="ORF">SDC9_80406</name>
</gene>
<feature type="domain" description="C-glycoside deglycosidase beta subunit" evidence="3">
    <location>
        <begin position="12"/>
        <end position="119"/>
    </location>
</feature>
<dbReference type="InterPro" id="IPR045959">
    <property type="entry name" value="CGDB"/>
</dbReference>
<evidence type="ECO:0000313" key="4">
    <source>
        <dbReference type="EMBL" id="MPM33825.1"/>
    </source>
</evidence>
<dbReference type="GO" id="GO:0016829">
    <property type="term" value="F:lyase activity"/>
    <property type="evidence" value="ECO:0007669"/>
    <property type="project" value="UniProtKB-KW"/>
</dbReference>
<keyword evidence="2" id="KW-0119">Carbohydrate metabolism</keyword>
<comment type="caution">
    <text evidence="4">The sequence shown here is derived from an EMBL/GenBank/DDBJ whole genome shotgun (WGS) entry which is preliminary data.</text>
</comment>
<evidence type="ECO:0000259" key="3">
    <source>
        <dbReference type="Pfam" id="PF19906"/>
    </source>
</evidence>
<reference evidence="4" key="1">
    <citation type="submission" date="2019-08" db="EMBL/GenBank/DDBJ databases">
        <authorList>
            <person name="Kucharzyk K."/>
            <person name="Murdoch R.W."/>
            <person name="Higgins S."/>
            <person name="Loffler F."/>
        </authorList>
    </citation>
    <scope>NUCLEOTIDE SEQUENCE</scope>
</reference>
<sequence length="150" mass="16871">MGFSMRINFVDVICDDSLRNSYINGLKNGYEFDIRLSYYRGLFLSCVNSFALTVDGEEVPNSEVTFSINGKEFFVDQLSSLSSEFWKLLEPAKIKVLKKGGLPKGSHNLKLDFYLRVPYLPLPGGDSDHNYVPLDSCGEKELIIEEIGGE</sequence>
<evidence type="ECO:0000256" key="1">
    <source>
        <dbReference type="ARBA" id="ARBA00023239"/>
    </source>
</evidence>
<dbReference type="AlphaFoldDB" id="A0A644YYW8"/>
<dbReference type="Pfam" id="PF19906">
    <property type="entry name" value="CGDB"/>
    <property type="match status" value="1"/>
</dbReference>
<organism evidence="4">
    <name type="scientific">bioreactor metagenome</name>
    <dbReference type="NCBI Taxonomy" id="1076179"/>
    <lineage>
        <taxon>unclassified sequences</taxon>
        <taxon>metagenomes</taxon>
        <taxon>ecological metagenomes</taxon>
    </lineage>
</organism>